<organism evidence="3 4">
    <name type="scientific">Aureobasidium pullulans</name>
    <name type="common">Black yeast</name>
    <name type="synonym">Pullularia pullulans</name>
    <dbReference type="NCBI Taxonomy" id="5580"/>
    <lineage>
        <taxon>Eukaryota</taxon>
        <taxon>Fungi</taxon>
        <taxon>Dikarya</taxon>
        <taxon>Ascomycota</taxon>
        <taxon>Pezizomycotina</taxon>
        <taxon>Dothideomycetes</taxon>
        <taxon>Dothideomycetidae</taxon>
        <taxon>Dothideales</taxon>
        <taxon>Saccotheciaceae</taxon>
        <taxon>Aureobasidium</taxon>
    </lineage>
</organism>
<evidence type="ECO:0000313" key="4">
    <source>
        <dbReference type="Proteomes" id="UP000305064"/>
    </source>
</evidence>
<evidence type="ECO:0000256" key="2">
    <source>
        <dbReference type="SAM" id="SignalP"/>
    </source>
</evidence>
<evidence type="ECO:0000313" key="3">
    <source>
        <dbReference type="EMBL" id="THY78237.1"/>
    </source>
</evidence>
<feature type="compositionally biased region" description="Basic and acidic residues" evidence="1">
    <location>
        <begin position="85"/>
        <end position="97"/>
    </location>
</feature>
<protein>
    <submittedName>
        <fullName evidence="3">Uncharacterized protein</fullName>
    </submittedName>
</protein>
<feature type="compositionally biased region" description="Acidic residues" evidence="1">
    <location>
        <begin position="108"/>
        <end position="125"/>
    </location>
</feature>
<feature type="signal peptide" evidence="2">
    <location>
        <begin position="1"/>
        <end position="16"/>
    </location>
</feature>
<evidence type="ECO:0000256" key="1">
    <source>
        <dbReference type="SAM" id="MobiDB-lite"/>
    </source>
</evidence>
<gene>
    <name evidence="3" type="ORF">D6C94_01538</name>
</gene>
<proteinExistence type="predicted"/>
<sequence>MRSCLLLSALAAVSTASIGNGILESNSTTIIDDSDWPDTTTDTNSVTRPPFVGPSHILIFPPSSISARPSSSLAKLPASRSTLSRRSDGASDGDRDILVSVSGRDLIDDPDDTDDGDNHDDDDHEDGSLLSSASEIGTGIATKVLSAITLVFVFTNSYWSTLISSFAFPYQTDLNIPHSYSYSHKVKIIQTINHQVKLVQSVSYRVKLISQSNHDHDIDRQLYLCNDSYFVQ</sequence>
<reference evidence="3 4" key="1">
    <citation type="submission" date="2018-10" db="EMBL/GenBank/DDBJ databases">
        <title>Fifty Aureobasidium pullulans genomes reveal a recombining polyextremotolerant generalist.</title>
        <authorList>
            <person name="Gostincar C."/>
            <person name="Turk M."/>
            <person name="Zajc J."/>
            <person name="Gunde-Cimerman N."/>
        </authorList>
    </citation>
    <scope>NUCLEOTIDE SEQUENCE [LARGE SCALE GENOMIC DNA]</scope>
    <source>
        <strain evidence="3 4">EXF-4256</strain>
    </source>
</reference>
<dbReference type="AlphaFoldDB" id="A0AB38M934"/>
<comment type="caution">
    <text evidence="3">The sequence shown here is derived from an EMBL/GenBank/DDBJ whole genome shotgun (WGS) entry which is preliminary data.</text>
</comment>
<dbReference type="Proteomes" id="UP000305064">
    <property type="component" value="Unassembled WGS sequence"/>
</dbReference>
<keyword evidence="2" id="KW-0732">Signal</keyword>
<name>A0AB38M934_AURPU</name>
<feature type="region of interest" description="Disordered" evidence="1">
    <location>
        <begin position="66"/>
        <end position="130"/>
    </location>
</feature>
<dbReference type="EMBL" id="QZBJ01000007">
    <property type="protein sequence ID" value="THY78237.1"/>
    <property type="molecule type" value="Genomic_DNA"/>
</dbReference>
<accession>A0AB38M934</accession>
<feature type="chain" id="PRO_5044327474" evidence="2">
    <location>
        <begin position="17"/>
        <end position="232"/>
    </location>
</feature>